<evidence type="ECO:0000256" key="7">
    <source>
        <dbReference type="ARBA" id="ARBA00022723"/>
    </source>
</evidence>
<evidence type="ECO:0000256" key="16">
    <source>
        <dbReference type="RuleBase" id="RU000352"/>
    </source>
</evidence>
<keyword evidence="11 16" id="KW-0342">GTP-binding</keyword>
<comment type="catalytic activity">
    <reaction evidence="14">
        <text>GTP + H2O = GDP + phosphate + H(+)</text>
        <dbReference type="Rhea" id="RHEA:19669"/>
        <dbReference type="ChEBI" id="CHEBI:15377"/>
        <dbReference type="ChEBI" id="CHEBI:15378"/>
        <dbReference type="ChEBI" id="CHEBI:37565"/>
        <dbReference type="ChEBI" id="CHEBI:43474"/>
        <dbReference type="ChEBI" id="CHEBI:58189"/>
    </reaction>
    <physiologicalReaction direction="left-to-right" evidence="14">
        <dbReference type="Rhea" id="RHEA:19670"/>
    </physiologicalReaction>
</comment>
<dbReference type="STRING" id="1003232.J9DKW5"/>
<reference evidence="19 20" key="1">
    <citation type="submission" date="2011-08" db="EMBL/GenBank/DDBJ databases">
        <authorList>
            <person name="Liu Z.J."/>
            <person name="Shi F.L."/>
            <person name="Lu J.Q."/>
            <person name="Li M."/>
            <person name="Wang Z.L."/>
        </authorList>
    </citation>
    <scope>NUCLEOTIDE SEQUENCE [LARGE SCALE GENOMIC DNA]</scope>
    <source>
        <strain evidence="19 20">USNM 41457</strain>
    </source>
</reference>
<dbReference type="FunCoup" id="J9DKW5">
    <property type="interactions" value="46"/>
</dbReference>
<dbReference type="InterPro" id="IPR018316">
    <property type="entry name" value="Tubulin/FtsZ_2-layer-sand-dom"/>
</dbReference>
<dbReference type="PANTHER" id="PTHR11588">
    <property type="entry name" value="TUBULIN"/>
    <property type="match status" value="1"/>
</dbReference>
<protein>
    <recommendedName>
        <fullName evidence="15 16">Tubulin alpha chain</fullName>
    </recommendedName>
</protein>
<keyword evidence="20" id="KW-1185">Reference proteome</keyword>
<dbReference type="GO" id="GO:0005200">
    <property type="term" value="F:structural constituent of cytoskeleton"/>
    <property type="evidence" value="ECO:0007669"/>
    <property type="project" value="InterPro"/>
</dbReference>
<keyword evidence="12" id="KW-0206">Cytoskeleton</keyword>
<organism evidence="19 20">
    <name type="scientific">Edhazardia aedis (strain USNM 41457)</name>
    <name type="common">Microsporidian parasite</name>
    <dbReference type="NCBI Taxonomy" id="1003232"/>
    <lineage>
        <taxon>Eukaryota</taxon>
        <taxon>Fungi</taxon>
        <taxon>Fungi incertae sedis</taxon>
        <taxon>Microsporidia</taxon>
        <taxon>Edhazardia</taxon>
    </lineage>
</organism>
<dbReference type="PROSITE" id="PS00228">
    <property type="entry name" value="TUBULIN_B_AUTOREG"/>
    <property type="match status" value="1"/>
</dbReference>
<dbReference type="Pfam" id="PF00091">
    <property type="entry name" value="Tubulin"/>
    <property type="match status" value="1"/>
</dbReference>
<dbReference type="GO" id="GO:0005525">
    <property type="term" value="F:GTP binding"/>
    <property type="evidence" value="ECO:0007669"/>
    <property type="project" value="UniProtKB-UniRule"/>
</dbReference>
<dbReference type="OMA" id="YMASCIL"/>
<dbReference type="InParanoid" id="J9DKW5"/>
<dbReference type="PRINTS" id="PR01162">
    <property type="entry name" value="ALPHATUBULIN"/>
</dbReference>
<dbReference type="InterPro" id="IPR017975">
    <property type="entry name" value="Tubulin_CS"/>
</dbReference>
<dbReference type="SMART" id="SM00865">
    <property type="entry name" value="Tubulin_C"/>
    <property type="match status" value="1"/>
</dbReference>
<evidence type="ECO:0000256" key="5">
    <source>
        <dbReference type="ARBA" id="ARBA00022490"/>
    </source>
</evidence>
<dbReference type="SUPFAM" id="SSF52490">
    <property type="entry name" value="Tubulin nucleotide-binding domain-like"/>
    <property type="match status" value="1"/>
</dbReference>
<dbReference type="CDD" id="cd02186">
    <property type="entry name" value="alpha_tubulin"/>
    <property type="match status" value="1"/>
</dbReference>
<dbReference type="VEuPathDB" id="MicrosporidiaDB:EDEG_03532"/>
<comment type="subcellular location">
    <subcellularLocation>
        <location evidence="2">Cytoplasm</location>
        <location evidence="2">Cytoskeleton</location>
    </subcellularLocation>
</comment>
<dbReference type="PRINTS" id="PR01161">
    <property type="entry name" value="TUBULIN"/>
</dbReference>
<dbReference type="FunFam" id="1.10.287.600:FF:000001">
    <property type="entry name" value="Tubulin alpha chain"/>
    <property type="match status" value="1"/>
</dbReference>
<dbReference type="InterPro" id="IPR036525">
    <property type="entry name" value="Tubulin/FtsZ_GTPase_sf"/>
</dbReference>
<evidence type="ECO:0000256" key="14">
    <source>
        <dbReference type="ARBA" id="ARBA00049117"/>
    </source>
</evidence>
<evidence type="ECO:0000256" key="4">
    <source>
        <dbReference type="ARBA" id="ARBA00011747"/>
    </source>
</evidence>
<feature type="domain" description="Tubulin/FtsZ 2-layer sandwich" evidence="18">
    <location>
        <begin position="242"/>
        <end position="386"/>
    </location>
</feature>
<dbReference type="GO" id="GO:0007017">
    <property type="term" value="P:microtubule-based process"/>
    <property type="evidence" value="ECO:0007669"/>
    <property type="project" value="InterPro"/>
</dbReference>
<dbReference type="EMBL" id="AFBI03000095">
    <property type="protein sequence ID" value="EJW02022.1"/>
    <property type="molecule type" value="Genomic_DNA"/>
</dbReference>
<evidence type="ECO:0000256" key="15">
    <source>
        <dbReference type="ARBA" id="ARBA00071544"/>
    </source>
</evidence>
<dbReference type="GO" id="GO:0046872">
    <property type="term" value="F:metal ion binding"/>
    <property type="evidence" value="ECO:0007669"/>
    <property type="project" value="UniProtKB-KW"/>
</dbReference>
<dbReference type="InterPro" id="IPR003008">
    <property type="entry name" value="Tubulin_FtsZ_GTPase"/>
</dbReference>
<evidence type="ECO:0000259" key="18">
    <source>
        <dbReference type="SMART" id="SM00865"/>
    </source>
</evidence>
<evidence type="ECO:0000259" key="17">
    <source>
        <dbReference type="SMART" id="SM00864"/>
    </source>
</evidence>
<proteinExistence type="inferred from homology"/>
<dbReference type="InterPro" id="IPR008280">
    <property type="entry name" value="Tub_FtsZ_C"/>
</dbReference>
<comment type="subunit">
    <text evidence="4 16">Dimer of alpha and beta chains. A typical microtubule is a hollow water-filled tube with an outer diameter of 25 nm and an inner diameter of 15 nM. Alpha-beta heterodimers associate head-to-tail to form protofilaments running lengthwise along the microtubule wall with the beta-tubulin subunit facing the microtubule plus end conferring a structural polarity. Microtubules usually have 13 protofilaments but different protofilament numbers can be found in some organisms and specialized cells.</text>
</comment>
<dbReference type="Gene3D" id="1.10.287.600">
    <property type="entry name" value="Helix hairpin bin"/>
    <property type="match status" value="1"/>
</dbReference>
<dbReference type="Gene3D" id="3.40.50.1440">
    <property type="entry name" value="Tubulin/FtsZ, GTPase domain"/>
    <property type="match status" value="1"/>
</dbReference>
<gene>
    <name evidence="19" type="ORF">EDEG_03532</name>
</gene>
<dbReference type="Proteomes" id="UP000003163">
    <property type="component" value="Unassembled WGS sequence"/>
</dbReference>
<keyword evidence="5" id="KW-0963">Cytoplasm</keyword>
<comment type="function">
    <text evidence="13 16">Tubulin is the major constituent of microtubules, a cylinder consisting of laterally associated linear protofilaments composed of alpha- and beta-tubulin heterodimers. Microtubules grow by the addition of GTP-tubulin dimers to the microtubule end, where a stabilizing cap forms. Below the cap, tubulin dimers are in GDP-bound state, owing to GTPase activity of alpha-tubulin.</text>
</comment>
<evidence type="ECO:0000256" key="12">
    <source>
        <dbReference type="ARBA" id="ARBA00023212"/>
    </source>
</evidence>
<comment type="caution">
    <text evidence="19">The sequence shown here is derived from an EMBL/GenBank/DDBJ whole genome shotgun (WGS) entry which is preliminary data.</text>
</comment>
<dbReference type="FunFam" id="3.30.1330.20:FF:000001">
    <property type="entry name" value="Tubulin alpha chain"/>
    <property type="match status" value="1"/>
</dbReference>
<dbReference type="PROSITE" id="PS00227">
    <property type="entry name" value="TUBULIN"/>
    <property type="match status" value="1"/>
</dbReference>
<keyword evidence="7" id="KW-0479">Metal-binding</keyword>
<sequence>MREIISIHIGQAGIQIGNSCWELYCKEHNILPDGRPSTLKDDSSSSFFSETSSGSFVPRTLMIDLEPGVIDSIKNSQYKSLYHPSLLINGKEDAANNYARGHYTVGKDLIDNVMDQIRKLVDNCEGLQGFLIFHSFGGGTGSGFAALLMDRLSQEYGKKSKLEFSVYPAPRVSTSVVEPYNSILTTHTTLDHSDCSFLVDNEAIYDMCINLGIKSPNYTDLNRIIAQVVSSITASLRFPGSLNVDLTEFQTNLVPYPRIHFPLVAYSPMISREKASHESLSVAEITNNCFEPGSQMVKVNPKNGKYMACCLLYRGEVKPKDVNQATALIKSKRSNQFVEWCPTGFKIGINDKPPTVASEHMANVKRACCLLSNTTAIADAWKSLNHKFDLMFGKRAFVHWFVGEGMEEGEFSEAREDLAALENDYETVTSCD</sequence>
<dbReference type="InterPro" id="IPR037103">
    <property type="entry name" value="Tubulin/FtsZ-like_C"/>
</dbReference>
<evidence type="ECO:0000256" key="10">
    <source>
        <dbReference type="ARBA" id="ARBA00022842"/>
    </source>
</evidence>
<dbReference type="InterPro" id="IPR013838">
    <property type="entry name" value="Beta-tubulin_BS"/>
</dbReference>
<dbReference type="InterPro" id="IPR023123">
    <property type="entry name" value="Tubulin_C"/>
</dbReference>
<keyword evidence="6 16" id="KW-0493">Microtubule</keyword>
<evidence type="ECO:0000256" key="1">
    <source>
        <dbReference type="ARBA" id="ARBA00001946"/>
    </source>
</evidence>
<dbReference type="InterPro" id="IPR002452">
    <property type="entry name" value="Alpha_tubulin"/>
</dbReference>
<reference evidence="20" key="2">
    <citation type="submission" date="2015-07" db="EMBL/GenBank/DDBJ databases">
        <title>Contrasting host-pathogen interactions and genome evolution in two generalist and specialist microsporidian pathogens of mosquitoes.</title>
        <authorList>
            <consortium name="The Broad Institute Genomics Platform"/>
            <consortium name="The Broad Institute Genome Sequencing Center for Infectious Disease"/>
            <person name="Cuomo C.A."/>
            <person name="Sanscrainte N.D."/>
            <person name="Goldberg J.M."/>
            <person name="Heiman D."/>
            <person name="Young S."/>
            <person name="Zeng Q."/>
            <person name="Becnel J.J."/>
            <person name="Birren B.W."/>
        </authorList>
    </citation>
    <scope>NUCLEOTIDE SEQUENCE [LARGE SCALE GENOMIC DNA]</scope>
    <source>
        <strain evidence="20">USNM 41457</strain>
    </source>
</reference>
<dbReference type="GO" id="GO:0016787">
    <property type="term" value="F:hydrolase activity"/>
    <property type="evidence" value="ECO:0007669"/>
    <property type="project" value="UniProtKB-KW"/>
</dbReference>
<keyword evidence="8 16" id="KW-0547">Nucleotide-binding</keyword>
<evidence type="ECO:0000313" key="20">
    <source>
        <dbReference type="Proteomes" id="UP000003163"/>
    </source>
</evidence>
<keyword evidence="10" id="KW-0460">Magnesium</keyword>
<dbReference type="InterPro" id="IPR000217">
    <property type="entry name" value="Tubulin"/>
</dbReference>
<accession>J9DKW5</accession>
<dbReference type="Gene3D" id="3.30.1330.20">
    <property type="entry name" value="Tubulin/FtsZ, C-terminal domain"/>
    <property type="match status" value="1"/>
</dbReference>
<evidence type="ECO:0000256" key="8">
    <source>
        <dbReference type="ARBA" id="ARBA00022741"/>
    </source>
</evidence>
<evidence type="ECO:0000313" key="19">
    <source>
        <dbReference type="EMBL" id="EJW02022.1"/>
    </source>
</evidence>
<dbReference type="SUPFAM" id="SSF55307">
    <property type="entry name" value="Tubulin C-terminal domain-like"/>
    <property type="match status" value="1"/>
</dbReference>
<dbReference type="GO" id="GO:0005874">
    <property type="term" value="C:microtubule"/>
    <property type="evidence" value="ECO:0007669"/>
    <property type="project" value="UniProtKB-KW"/>
</dbReference>
<evidence type="ECO:0000256" key="6">
    <source>
        <dbReference type="ARBA" id="ARBA00022701"/>
    </source>
</evidence>
<feature type="domain" description="Tubulin/FtsZ GTPase" evidence="17">
    <location>
        <begin position="44"/>
        <end position="240"/>
    </location>
</feature>
<evidence type="ECO:0000256" key="2">
    <source>
        <dbReference type="ARBA" id="ARBA00004245"/>
    </source>
</evidence>
<dbReference type="SMART" id="SM00864">
    <property type="entry name" value="Tubulin"/>
    <property type="match status" value="1"/>
</dbReference>
<evidence type="ECO:0000256" key="13">
    <source>
        <dbReference type="ARBA" id="ARBA00034296"/>
    </source>
</evidence>
<dbReference type="HOGENOM" id="CLU_015718_0_0_1"/>
<name>J9DKW5_EDHAE</name>
<comment type="cofactor">
    <cofactor evidence="1">
        <name>Mg(2+)</name>
        <dbReference type="ChEBI" id="CHEBI:18420"/>
    </cofactor>
</comment>
<comment type="similarity">
    <text evidence="3 16">Belongs to the tubulin family.</text>
</comment>
<evidence type="ECO:0000256" key="9">
    <source>
        <dbReference type="ARBA" id="ARBA00022801"/>
    </source>
</evidence>
<evidence type="ECO:0000256" key="11">
    <source>
        <dbReference type="ARBA" id="ARBA00023134"/>
    </source>
</evidence>
<dbReference type="FunFam" id="3.40.50.1440:FF:000007">
    <property type="entry name" value="Tubulin alpha chain"/>
    <property type="match status" value="1"/>
</dbReference>
<evidence type="ECO:0000256" key="3">
    <source>
        <dbReference type="ARBA" id="ARBA00009636"/>
    </source>
</evidence>
<keyword evidence="9" id="KW-0378">Hydrolase</keyword>
<dbReference type="AlphaFoldDB" id="J9DKW5"/>
<dbReference type="Pfam" id="PF03953">
    <property type="entry name" value="Tubulin_C"/>
    <property type="match status" value="1"/>
</dbReference>
<dbReference type="OrthoDB" id="1662883at2759"/>